<sequence length="114" mass="12625">MFCDLKNSLQDKRPNLIFLVETRMIAIQMGGLVMRLGSGGVVCVPCDVILTPVSADTHGIITSWLCCGDFNEVLSIDENRGSRNILKTPRLVEPLRGNVVFTLKSFGLRMSVVW</sequence>
<dbReference type="OrthoDB" id="1001388at2759"/>
<reference evidence="1 2" key="1">
    <citation type="submission" date="2018-02" db="EMBL/GenBank/DDBJ databases">
        <title>Draft genome of wild Prunus yedoensis var. nudiflora.</title>
        <authorList>
            <person name="Baek S."/>
            <person name="Kim J.-H."/>
            <person name="Choi K."/>
            <person name="Kim G.-B."/>
            <person name="Cho A."/>
            <person name="Jang H."/>
            <person name="Shin C.-H."/>
            <person name="Yu H.-J."/>
            <person name="Mun J.-H."/>
        </authorList>
    </citation>
    <scope>NUCLEOTIDE SEQUENCE [LARGE SCALE GENOMIC DNA]</scope>
    <source>
        <strain evidence="2">cv. Jeju island</strain>
        <tissue evidence="1">Leaf</tissue>
    </source>
</reference>
<proteinExistence type="predicted"/>
<dbReference type="Proteomes" id="UP000250321">
    <property type="component" value="Unassembled WGS sequence"/>
</dbReference>
<keyword evidence="2" id="KW-1185">Reference proteome</keyword>
<dbReference type="AlphaFoldDB" id="A0A314YFL2"/>
<name>A0A314YFL2_PRUYE</name>
<evidence type="ECO:0000313" key="2">
    <source>
        <dbReference type="Proteomes" id="UP000250321"/>
    </source>
</evidence>
<protein>
    <submittedName>
        <fullName evidence="1">Uncharacterized protein</fullName>
    </submittedName>
</protein>
<comment type="caution">
    <text evidence="1">The sequence shown here is derived from an EMBL/GenBank/DDBJ whole genome shotgun (WGS) entry which is preliminary data.</text>
</comment>
<accession>A0A314YFL2</accession>
<gene>
    <name evidence="1" type="ORF">Pyn_02272</name>
</gene>
<organism evidence="1 2">
    <name type="scientific">Prunus yedoensis var. nudiflora</name>
    <dbReference type="NCBI Taxonomy" id="2094558"/>
    <lineage>
        <taxon>Eukaryota</taxon>
        <taxon>Viridiplantae</taxon>
        <taxon>Streptophyta</taxon>
        <taxon>Embryophyta</taxon>
        <taxon>Tracheophyta</taxon>
        <taxon>Spermatophyta</taxon>
        <taxon>Magnoliopsida</taxon>
        <taxon>eudicotyledons</taxon>
        <taxon>Gunneridae</taxon>
        <taxon>Pentapetalae</taxon>
        <taxon>rosids</taxon>
        <taxon>fabids</taxon>
        <taxon>Rosales</taxon>
        <taxon>Rosaceae</taxon>
        <taxon>Amygdaloideae</taxon>
        <taxon>Amygdaleae</taxon>
        <taxon>Prunus</taxon>
    </lineage>
</organism>
<evidence type="ECO:0000313" key="1">
    <source>
        <dbReference type="EMBL" id="PQQ06302.1"/>
    </source>
</evidence>
<dbReference type="EMBL" id="PJQY01000979">
    <property type="protein sequence ID" value="PQQ06302.1"/>
    <property type="molecule type" value="Genomic_DNA"/>
</dbReference>